<dbReference type="NCBIfam" id="TIGR00231">
    <property type="entry name" value="small_GTP"/>
    <property type="match status" value="2"/>
</dbReference>
<dbReference type="CDD" id="cd01895">
    <property type="entry name" value="EngA2"/>
    <property type="match status" value="1"/>
</dbReference>
<evidence type="ECO:0000256" key="7">
    <source>
        <dbReference type="ARBA" id="ARBA00032345"/>
    </source>
</evidence>
<evidence type="ECO:0000256" key="2">
    <source>
        <dbReference type="ARBA" id="ARBA00020953"/>
    </source>
</evidence>
<dbReference type="NCBIfam" id="TIGR03594">
    <property type="entry name" value="GTPase_EngA"/>
    <property type="match status" value="1"/>
</dbReference>
<dbReference type="FunFam" id="3.40.50.300:FF:000040">
    <property type="entry name" value="GTPase Der"/>
    <property type="match status" value="1"/>
</dbReference>
<feature type="binding site" evidence="9">
    <location>
        <begin position="195"/>
        <end position="202"/>
    </location>
    <ligand>
        <name>GTP</name>
        <dbReference type="ChEBI" id="CHEBI:37565"/>
        <label>2</label>
    </ligand>
</feature>
<keyword evidence="3 9" id="KW-0690">Ribosome biogenesis</keyword>
<dbReference type="InterPro" id="IPR016484">
    <property type="entry name" value="GTPase_Der"/>
</dbReference>
<feature type="binding site" evidence="9">
    <location>
        <begin position="23"/>
        <end position="30"/>
    </location>
    <ligand>
        <name>GTP</name>
        <dbReference type="ChEBI" id="CHEBI:37565"/>
        <label>1</label>
    </ligand>
</feature>
<dbReference type="CDD" id="cd01894">
    <property type="entry name" value="EngA1"/>
    <property type="match status" value="1"/>
</dbReference>
<comment type="function">
    <text evidence="8 9 11">GTPase that plays an essential role in the late steps of ribosome biogenesis.</text>
</comment>
<dbReference type="HAMAP" id="MF_00195">
    <property type="entry name" value="GTPase_Der"/>
    <property type="match status" value="1"/>
</dbReference>
<evidence type="ECO:0000256" key="5">
    <source>
        <dbReference type="ARBA" id="ARBA00022741"/>
    </source>
</evidence>
<dbReference type="Gene3D" id="3.40.50.300">
    <property type="entry name" value="P-loop containing nucleotide triphosphate hydrolases"/>
    <property type="match status" value="2"/>
</dbReference>
<dbReference type="HOGENOM" id="CLU_016077_6_2_9"/>
<dbReference type="InterPro" id="IPR031166">
    <property type="entry name" value="G_ENGA"/>
</dbReference>
<feature type="domain" description="EngA-type G" evidence="12">
    <location>
        <begin position="17"/>
        <end position="180"/>
    </location>
</feature>
<dbReference type="KEGG" id="afl:Aflv_1085"/>
<keyword evidence="5 9" id="KW-0547">Nucleotide-binding</keyword>
<evidence type="ECO:0000256" key="3">
    <source>
        <dbReference type="ARBA" id="ARBA00022517"/>
    </source>
</evidence>
<dbReference type="AlphaFoldDB" id="B7GHN9"/>
<dbReference type="InterPro" id="IPR032859">
    <property type="entry name" value="KH_dom-like"/>
</dbReference>
<evidence type="ECO:0000256" key="9">
    <source>
        <dbReference type="HAMAP-Rule" id="MF_00195"/>
    </source>
</evidence>
<dbReference type="FunFam" id="3.40.50.300:FF:000057">
    <property type="entry name" value="GTPase Der"/>
    <property type="match status" value="1"/>
</dbReference>
<feature type="binding site" evidence="9">
    <location>
        <begin position="307"/>
        <end position="310"/>
    </location>
    <ligand>
        <name>GTP</name>
        <dbReference type="ChEBI" id="CHEBI:37565"/>
        <label>2</label>
    </ligand>
</feature>
<evidence type="ECO:0000256" key="6">
    <source>
        <dbReference type="ARBA" id="ARBA00023134"/>
    </source>
</evidence>
<evidence type="ECO:0000256" key="11">
    <source>
        <dbReference type="RuleBase" id="RU004481"/>
    </source>
</evidence>
<dbReference type="GO" id="GO:0043022">
    <property type="term" value="F:ribosome binding"/>
    <property type="evidence" value="ECO:0007669"/>
    <property type="project" value="TreeGrafter"/>
</dbReference>
<dbReference type="PANTHER" id="PTHR43834">
    <property type="entry name" value="GTPASE DER"/>
    <property type="match status" value="1"/>
</dbReference>
<dbReference type="EMBL" id="CP000922">
    <property type="protein sequence ID" value="ACJ33461.1"/>
    <property type="molecule type" value="Genomic_DNA"/>
</dbReference>
<dbReference type="PIRSF" id="PIRSF006485">
    <property type="entry name" value="GTP-binding_EngA"/>
    <property type="match status" value="1"/>
</dbReference>
<feature type="binding site" evidence="9">
    <location>
        <begin position="132"/>
        <end position="135"/>
    </location>
    <ligand>
        <name>GTP</name>
        <dbReference type="ChEBI" id="CHEBI:37565"/>
        <label>1</label>
    </ligand>
</feature>
<accession>B7GHN9</accession>
<dbReference type="InterPro" id="IPR005225">
    <property type="entry name" value="Small_GTP-bd"/>
</dbReference>
<name>B7GHN9_ANOFW</name>
<protein>
    <recommendedName>
        <fullName evidence="2 9">GTPase Der</fullName>
    </recommendedName>
    <alternativeName>
        <fullName evidence="7 9">GTP-binding protein EngA</fullName>
    </alternativeName>
</protein>
<dbReference type="InterPro" id="IPR015946">
    <property type="entry name" value="KH_dom-like_a/b"/>
</dbReference>
<comment type="similarity">
    <text evidence="1 9 10 11">Belongs to the TRAFAC class TrmE-Era-EngA-EngB-Septin-like GTPase superfamily. EngA (Der) GTPase family.</text>
</comment>
<dbReference type="SUPFAM" id="SSF52540">
    <property type="entry name" value="P-loop containing nucleoside triphosphate hydrolases"/>
    <property type="match status" value="2"/>
</dbReference>
<dbReference type="InterPro" id="IPR027417">
    <property type="entry name" value="P-loop_NTPase"/>
</dbReference>
<dbReference type="STRING" id="491915.Aflv_1085"/>
<dbReference type="PRINTS" id="PR00326">
    <property type="entry name" value="GTP1OBG"/>
</dbReference>
<dbReference type="FunFam" id="3.30.300.20:FF:000004">
    <property type="entry name" value="GTPase Der"/>
    <property type="match status" value="1"/>
</dbReference>
<feature type="binding site" evidence="9">
    <location>
        <begin position="70"/>
        <end position="74"/>
    </location>
    <ligand>
        <name>GTP</name>
        <dbReference type="ChEBI" id="CHEBI:37565"/>
        <label>1</label>
    </ligand>
</feature>
<evidence type="ECO:0000256" key="8">
    <source>
        <dbReference type="ARBA" id="ARBA00053470"/>
    </source>
</evidence>
<proteinExistence type="inferred from homology"/>
<dbReference type="Gene3D" id="3.30.300.20">
    <property type="match status" value="1"/>
</dbReference>
<dbReference type="PANTHER" id="PTHR43834:SF6">
    <property type="entry name" value="GTPASE DER"/>
    <property type="match status" value="1"/>
</dbReference>
<dbReference type="GO" id="GO:0005525">
    <property type="term" value="F:GTP binding"/>
    <property type="evidence" value="ECO:0007669"/>
    <property type="project" value="UniProtKB-UniRule"/>
</dbReference>
<evidence type="ECO:0000256" key="1">
    <source>
        <dbReference type="ARBA" id="ARBA00008279"/>
    </source>
</evidence>
<evidence type="ECO:0000313" key="14">
    <source>
        <dbReference type="Proteomes" id="UP000000742"/>
    </source>
</evidence>
<comment type="subunit">
    <text evidence="9">Associates with the 50S ribosomal subunit.</text>
</comment>
<feature type="binding site" evidence="9">
    <location>
        <begin position="242"/>
        <end position="246"/>
    </location>
    <ligand>
        <name>GTP</name>
        <dbReference type="ChEBI" id="CHEBI:37565"/>
        <label>2</label>
    </ligand>
</feature>
<gene>
    <name evidence="9" type="primary">der</name>
    <name evidence="13" type="ordered locus">Aflv_1085</name>
</gene>
<keyword evidence="4 11" id="KW-0677">Repeat</keyword>
<dbReference type="GO" id="GO:0042254">
    <property type="term" value="P:ribosome biogenesis"/>
    <property type="evidence" value="ECO:0007669"/>
    <property type="project" value="UniProtKB-KW"/>
</dbReference>
<dbReference type="eggNOG" id="COG1160">
    <property type="taxonomic scope" value="Bacteria"/>
</dbReference>
<evidence type="ECO:0000259" key="12">
    <source>
        <dbReference type="PROSITE" id="PS51712"/>
    </source>
</evidence>
<feature type="domain" description="EngA-type G" evidence="12">
    <location>
        <begin position="189"/>
        <end position="364"/>
    </location>
</feature>
<dbReference type="Pfam" id="PF14714">
    <property type="entry name" value="KH_dom-like"/>
    <property type="match status" value="1"/>
</dbReference>
<reference evidence="13 14" key="1">
    <citation type="journal article" date="2008" name="Genome Biol.">
        <title>Encapsulated in silica: genome, proteome and physiology of the thermophilic bacterium Anoxybacillus flavithermus WK1.</title>
        <authorList>
            <person name="Saw J.H."/>
            <person name="Mountain B.W."/>
            <person name="Feng L."/>
            <person name="Omelchenko M.V."/>
            <person name="Hou S."/>
            <person name="Saito J.A."/>
            <person name="Stott M.B."/>
            <person name="Li D."/>
            <person name="Zhao G."/>
            <person name="Wu J."/>
            <person name="Galperin M.Y."/>
            <person name="Koonin E.V."/>
            <person name="Makarova K.S."/>
            <person name="Wolf Y.I."/>
            <person name="Rigden D.J."/>
            <person name="Dunfield P.F."/>
            <person name="Wang L."/>
            <person name="Alam M."/>
        </authorList>
    </citation>
    <scope>NUCLEOTIDE SEQUENCE [LARGE SCALE GENOMIC DNA]</scope>
    <source>
        <strain evidence="14">DSM 21510 / WK1</strain>
    </source>
</reference>
<keyword evidence="6 9" id="KW-0342">GTP-binding</keyword>
<sequence>MFGFRILVKECENMSKPVVAIVGRPNVGKSTIFNRIVGERISIVEDVPGVTRDRIYSSAEWLNTTFNMIDTGGIDIGDEPLLTQIRQQAEIAIDEADVIIFMTNGRDGVTAADEEVAKILYRSNKPVVLAVNKIDNPDMRENIYDFYTLGFGEPIPISGTHGLGIGDLLDAVVAHFPKRETKEYDADVIKFCLIGRPNVGKSSLVNAILGEERVIVSDIAGTTRDAIDTTFKRDGQEYVIIDTAGMRKRGKVYESTEKYSVLRALKAIERSDVVLVVINAEEGIIEQDKKIAGYAHEAGRGVVIVVNKWDAIEKDEKTMNEFEKNIRDHFQFLDYAPIVFVSAKTKQRLHKLLPVIQMVSENHAMRVQTNVLNEVLMDAIAMNPTPTHNGQRLKIYYMTQVAVKPPTFVVFVNDPELMHFSYERFLENRIRDTFGFEGTPIKIIARPRN</sequence>
<dbReference type="InterPro" id="IPR006073">
    <property type="entry name" value="GTP-bd"/>
</dbReference>
<evidence type="ECO:0000256" key="4">
    <source>
        <dbReference type="ARBA" id="ARBA00022737"/>
    </source>
</evidence>
<dbReference type="PROSITE" id="PS51712">
    <property type="entry name" value="G_ENGA"/>
    <property type="match status" value="2"/>
</dbReference>
<dbReference type="Pfam" id="PF01926">
    <property type="entry name" value="MMR_HSR1"/>
    <property type="match status" value="2"/>
</dbReference>
<evidence type="ECO:0000256" key="10">
    <source>
        <dbReference type="PROSITE-ProRule" id="PRU01049"/>
    </source>
</evidence>
<organism evidence="13 14">
    <name type="scientific">Anoxybacillus flavithermus (strain DSM 21510 / WK1)</name>
    <dbReference type="NCBI Taxonomy" id="491915"/>
    <lineage>
        <taxon>Bacteria</taxon>
        <taxon>Bacillati</taxon>
        <taxon>Bacillota</taxon>
        <taxon>Bacilli</taxon>
        <taxon>Bacillales</taxon>
        <taxon>Anoxybacillaceae</taxon>
        <taxon>Anoxybacillus</taxon>
    </lineage>
</organism>
<evidence type="ECO:0000313" key="13">
    <source>
        <dbReference type="EMBL" id="ACJ33461.1"/>
    </source>
</evidence>
<dbReference type="Proteomes" id="UP000000742">
    <property type="component" value="Chromosome"/>
</dbReference>